<dbReference type="Proteomes" id="UP000199202">
    <property type="component" value="Unassembled WGS sequence"/>
</dbReference>
<proteinExistence type="predicted"/>
<name>A0A1G8N8K8_9ACTN</name>
<sequence>MTHFLSDLFLVTGVATVPDPGMGTPPPGSEKLLTALGWAAWIATGACVAGVMGVAARMALVHHRGEGGRHAAGLAWVMAACVLLGSASGLVGALLS</sequence>
<keyword evidence="1" id="KW-0812">Transmembrane</keyword>
<accession>A0A1G8N8K8</accession>
<evidence type="ECO:0000313" key="2">
    <source>
        <dbReference type="EMBL" id="SDI76611.1"/>
    </source>
</evidence>
<keyword evidence="1" id="KW-1133">Transmembrane helix</keyword>
<gene>
    <name evidence="2" type="ORF">SAMN05421869_10751</name>
</gene>
<feature type="transmembrane region" description="Helical" evidence="1">
    <location>
        <begin position="39"/>
        <end position="60"/>
    </location>
</feature>
<keyword evidence="3" id="KW-1185">Reference proteome</keyword>
<organism evidence="2 3">
    <name type="scientific">Nonomuraea jiangxiensis</name>
    <dbReference type="NCBI Taxonomy" id="633440"/>
    <lineage>
        <taxon>Bacteria</taxon>
        <taxon>Bacillati</taxon>
        <taxon>Actinomycetota</taxon>
        <taxon>Actinomycetes</taxon>
        <taxon>Streptosporangiales</taxon>
        <taxon>Streptosporangiaceae</taxon>
        <taxon>Nonomuraea</taxon>
    </lineage>
</organism>
<keyword evidence="1" id="KW-0472">Membrane</keyword>
<reference evidence="2 3" key="1">
    <citation type="submission" date="2016-10" db="EMBL/GenBank/DDBJ databases">
        <authorList>
            <person name="de Groot N.N."/>
        </authorList>
    </citation>
    <scope>NUCLEOTIDE SEQUENCE [LARGE SCALE GENOMIC DNA]</scope>
    <source>
        <strain evidence="2 3">CGMCC 4.6533</strain>
    </source>
</reference>
<feature type="transmembrane region" description="Helical" evidence="1">
    <location>
        <begin position="72"/>
        <end position="95"/>
    </location>
</feature>
<evidence type="ECO:0000256" key="1">
    <source>
        <dbReference type="SAM" id="Phobius"/>
    </source>
</evidence>
<protein>
    <submittedName>
        <fullName evidence="2">Uncharacterized protein</fullName>
    </submittedName>
</protein>
<dbReference type="AlphaFoldDB" id="A0A1G8N8K8"/>
<dbReference type="EMBL" id="FNDJ01000007">
    <property type="protein sequence ID" value="SDI76611.1"/>
    <property type="molecule type" value="Genomic_DNA"/>
</dbReference>
<dbReference type="RefSeq" id="WP_090932178.1">
    <property type="nucleotide sequence ID" value="NZ_FNDJ01000007.1"/>
</dbReference>
<evidence type="ECO:0000313" key="3">
    <source>
        <dbReference type="Proteomes" id="UP000199202"/>
    </source>
</evidence>
<dbReference type="OrthoDB" id="4250843at2"/>